<keyword evidence="1" id="KW-0812">Transmembrane</keyword>
<organism evidence="2 3">
    <name type="scientific">Nocardiopsis lambiniae</name>
    <dbReference type="NCBI Taxonomy" id="3075539"/>
    <lineage>
        <taxon>Bacteria</taxon>
        <taxon>Bacillati</taxon>
        <taxon>Actinomycetota</taxon>
        <taxon>Actinomycetes</taxon>
        <taxon>Streptosporangiales</taxon>
        <taxon>Nocardiopsidaceae</taxon>
        <taxon>Nocardiopsis</taxon>
    </lineage>
</organism>
<dbReference type="RefSeq" id="WP_311510104.1">
    <property type="nucleotide sequence ID" value="NZ_JAVREP010000001.1"/>
</dbReference>
<dbReference type="EMBL" id="JAVREP010000001">
    <property type="protein sequence ID" value="MDT0327308.1"/>
    <property type="molecule type" value="Genomic_DNA"/>
</dbReference>
<evidence type="ECO:0000313" key="2">
    <source>
        <dbReference type="EMBL" id="MDT0327308.1"/>
    </source>
</evidence>
<name>A0ABU2M3T3_9ACTN</name>
<evidence type="ECO:0000313" key="3">
    <source>
        <dbReference type="Proteomes" id="UP001183390"/>
    </source>
</evidence>
<accession>A0ABU2M3T3</accession>
<evidence type="ECO:0008006" key="4">
    <source>
        <dbReference type="Google" id="ProtNLM"/>
    </source>
</evidence>
<sequence length="178" mass="19145">MIEDVLAVSVVIGAVLTMIACGFYASWRATRLHRLHRRVDLSRAGLRAALERRRAITADLARELGPTAGAELGAAVTAADGEEPTESELSRELRRTLATAALRTGDITALLPDVASAAKGVHLARVFHNAAVADTRRARRSRVVRLLRLAGGAPLPDFYEIDDRPPDIPVPVPSPDTM</sequence>
<gene>
    <name evidence="2" type="ORF">RM479_02670</name>
</gene>
<reference evidence="3" key="1">
    <citation type="submission" date="2023-07" db="EMBL/GenBank/DDBJ databases">
        <title>30 novel species of actinomycetes from the DSMZ collection.</title>
        <authorList>
            <person name="Nouioui I."/>
        </authorList>
    </citation>
    <scope>NUCLEOTIDE SEQUENCE [LARGE SCALE GENOMIC DNA]</scope>
    <source>
        <strain evidence="3">DSM 44743</strain>
    </source>
</reference>
<keyword evidence="3" id="KW-1185">Reference proteome</keyword>
<keyword evidence="1" id="KW-0472">Membrane</keyword>
<keyword evidence="1" id="KW-1133">Transmembrane helix</keyword>
<proteinExistence type="predicted"/>
<feature type="transmembrane region" description="Helical" evidence="1">
    <location>
        <begin position="6"/>
        <end position="27"/>
    </location>
</feature>
<protein>
    <recommendedName>
        <fullName evidence="4">NUDIX hydrolase</fullName>
    </recommendedName>
</protein>
<comment type="caution">
    <text evidence="2">The sequence shown here is derived from an EMBL/GenBank/DDBJ whole genome shotgun (WGS) entry which is preliminary data.</text>
</comment>
<dbReference type="Proteomes" id="UP001183390">
    <property type="component" value="Unassembled WGS sequence"/>
</dbReference>
<evidence type="ECO:0000256" key="1">
    <source>
        <dbReference type="SAM" id="Phobius"/>
    </source>
</evidence>